<proteinExistence type="predicted"/>
<dbReference type="STRING" id="105984.A0A427Y6C4"/>
<keyword evidence="3" id="KW-1185">Reference proteome</keyword>
<gene>
    <name evidence="2" type="ORF">EHS24_004893</name>
</gene>
<dbReference type="PANTHER" id="PTHR28052">
    <property type="entry name" value="UPF0545 PROTEIN C22ORF39"/>
    <property type="match status" value="1"/>
</dbReference>
<feature type="compositionally biased region" description="Low complexity" evidence="1">
    <location>
        <begin position="17"/>
        <end position="48"/>
    </location>
</feature>
<dbReference type="InterPro" id="IPR021475">
    <property type="entry name" value="Pants/Emi1-like"/>
</dbReference>
<reference evidence="2 3" key="1">
    <citation type="submission" date="2018-11" db="EMBL/GenBank/DDBJ databases">
        <title>Genome sequence of Apiotrichum porosum DSM 27194.</title>
        <authorList>
            <person name="Aliyu H."/>
            <person name="Gorte O."/>
            <person name="Ochsenreither K."/>
        </authorList>
    </citation>
    <scope>NUCLEOTIDE SEQUENCE [LARGE SCALE GENOMIC DNA]</scope>
    <source>
        <strain evidence="2 3">DSM 27194</strain>
    </source>
</reference>
<dbReference type="GeneID" id="39589436"/>
<protein>
    <recommendedName>
        <fullName evidence="4">Early meiotic induction protein 1</fullName>
    </recommendedName>
</protein>
<dbReference type="Pfam" id="PF11326">
    <property type="entry name" value="PANTS-like"/>
    <property type="match status" value="1"/>
</dbReference>
<dbReference type="PANTHER" id="PTHR28052:SF1">
    <property type="entry name" value="UPF0545 PROTEIN C22ORF39"/>
    <property type="match status" value="1"/>
</dbReference>
<name>A0A427Y6C4_9TREE</name>
<evidence type="ECO:0000313" key="3">
    <source>
        <dbReference type="Proteomes" id="UP000279236"/>
    </source>
</evidence>
<dbReference type="RefSeq" id="XP_028479407.1">
    <property type="nucleotide sequence ID" value="XM_028620435.1"/>
</dbReference>
<comment type="caution">
    <text evidence="2">The sequence shown here is derived from an EMBL/GenBank/DDBJ whole genome shotgun (WGS) entry which is preliminary data.</text>
</comment>
<organism evidence="2 3">
    <name type="scientific">Apiotrichum porosum</name>
    <dbReference type="NCBI Taxonomy" id="105984"/>
    <lineage>
        <taxon>Eukaryota</taxon>
        <taxon>Fungi</taxon>
        <taxon>Dikarya</taxon>
        <taxon>Basidiomycota</taxon>
        <taxon>Agaricomycotina</taxon>
        <taxon>Tremellomycetes</taxon>
        <taxon>Trichosporonales</taxon>
        <taxon>Trichosporonaceae</taxon>
        <taxon>Apiotrichum</taxon>
    </lineage>
</organism>
<dbReference type="OrthoDB" id="2017405at2759"/>
<evidence type="ECO:0000313" key="2">
    <source>
        <dbReference type="EMBL" id="RSH86622.1"/>
    </source>
</evidence>
<dbReference type="Proteomes" id="UP000279236">
    <property type="component" value="Unassembled WGS sequence"/>
</dbReference>
<dbReference type="AlphaFoldDB" id="A0A427Y6C4"/>
<evidence type="ECO:0000256" key="1">
    <source>
        <dbReference type="SAM" id="MobiDB-lite"/>
    </source>
</evidence>
<sequence>MRFLWGSSDAGPSRQQDTAAAGAGDATPAAAATTASSSSCSSPSTPAPKDSAAAKTSSPAPEPAHLLSRFERTVADEEKYQEQQYQTLEEVPGCMRLFDEFLMCYALVPQLRNMYRHGELRDCTYKFDDFKYCMSMKGEDSEERRKLWIRRRAEWWASRRVGASSEDVWDARTEPLDNFPPLYPEDPTTANM</sequence>
<evidence type="ECO:0008006" key="4">
    <source>
        <dbReference type="Google" id="ProtNLM"/>
    </source>
</evidence>
<accession>A0A427Y6C4</accession>
<feature type="region of interest" description="Disordered" evidence="1">
    <location>
        <begin position="1"/>
        <end position="64"/>
    </location>
</feature>
<dbReference type="EMBL" id="RSCE01000002">
    <property type="protein sequence ID" value="RSH86622.1"/>
    <property type="molecule type" value="Genomic_DNA"/>
</dbReference>